<dbReference type="Gene3D" id="3.30.420.10">
    <property type="entry name" value="Ribonuclease H-like superfamily/Ribonuclease H"/>
    <property type="match status" value="1"/>
</dbReference>
<dbReference type="PRINTS" id="PR01217">
    <property type="entry name" value="PRICHEXTENSN"/>
</dbReference>
<dbReference type="Pfam" id="PF03184">
    <property type="entry name" value="DDE_1"/>
    <property type="match status" value="1"/>
</dbReference>
<sequence length="700" mass="75743">MKDQGSRDLPSVGYCSPHQVFNREQEETLSQYISQAADIYYGLTPREIRKFAYQLSVEYNIPHPQTWDEKKMAGPDWFTSFMKRNPRLSVRSPQATSLSRATSFNRANVELFFSRLGEVIEKNGFDGSDIWNVDETGVTTVQAPSRVVARRGVKQVGAMMSGERGTLVSIAYAVQALGNTIPPFFVFPRKNFKDHFVQSGPLGSAGSANASGWMQEEDFLSFLVHFVKHTKVSPERKVLLLLDNHSSHISVRAVDFCKGQGIVLLTFPPHCSHKLQPLDRSVFGPFKKMVNSASDDWMRGNPGKTMSIYDIPGIVRIALPAAATQKNIQVGFQCTGIWPYNSSILIHLGLFNRTPLQLTCRPAPLQLTCRPGPLLLTCCLAPLHLTCRPGPLQLTCRPAPLLLTYRPAPLLLTCRPAPLHLTCRPAPLQLTCRPGPTPAHLPPGPTPAHLPPGSSPPYLPPGPTPAHLPPGSSPAHLPPGSSTPYLPPGPTPAHLPPGPTPAHLPPGPTPAHLPPGSSPAHLPPGSSPPYLPPGPTPAIHGVNLHSDEMPSTSGSIVAASTAQQLDNDIPIAEQHNSPSQEQCSSSILEPESLTVEQLEGETTEQQESITMELSESLTMDQPESVTVKPPESLTVEQQDSVTMELSEGLTVTQPESVTMEQPKSLTKESLPSTVLSSTCCLFRLTVLESGGAICEEEKKG</sequence>
<dbReference type="GO" id="GO:0003677">
    <property type="term" value="F:DNA binding"/>
    <property type="evidence" value="ECO:0007669"/>
    <property type="project" value="TreeGrafter"/>
</dbReference>
<organism evidence="3 4">
    <name type="scientific">Labeo rohita</name>
    <name type="common">Indian major carp</name>
    <name type="synonym">Cyprinus rohita</name>
    <dbReference type="NCBI Taxonomy" id="84645"/>
    <lineage>
        <taxon>Eukaryota</taxon>
        <taxon>Metazoa</taxon>
        <taxon>Chordata</taxon>
        <taxon>Craniata</taxon>
        <taxon>Vertebrata</taxon>
        <taxon>Euteleostomi</taxon>
        <taxon>Actinopterygii</taxon>
        <taxon>Neopterygii</taxon>
        <taxon>Teleostei</taxon>
        <taxon>Ostariophysi</taxon>
        <taxon>Cypriniformes</taxon>
        <taxon>Cyprinidae</taxon>
        <taxon>Labeoninae</taxon>
        <taxon>Labeonini</taxon>
        <taxon>Labeo</taxon>
    </lineage>
</organism>
<feature type="compositionally biased region" description="Pro residues" evidence="1">
    <location>
        <begin position="485"/>
        <end position="536"/>
    </location>
</feature>
<dbReference type="STRING" id="84645.A0A498NEH0"/>
<proteinExistence type="predicted"/>
<name>A0A498NEH0_LABRO</name>
<dbReference type="EMBL" id="QBIY01011588">
    <property type="protein sequence ID" value="RXN30286.1"/>
    <property type="molecule type" value="Genomic_DNA"/>
</dbReference>
<dbReference type="InterPro" id="IPR004875">
    <property type="entry name" value="DDE_SF_endonuclease_dom"/>
</dbReference>
<dbReference type="Proteomes" id="UP000290572">
    <property type="component" value="Unassembled WGS sequence"/>
</dbReference>
<dbReference type="InterPro" id="IPR050863">
    <property type="entry name" value="CenT-Element_Derived"/>
</dbReference>
<gene>
    <name evidence="3" type="ORF">ROHU_017782</name>
</gene>
<dbReference type="InterPro" id="IPR036397">
    <property type="entry name" value="RNaseH_sf"/>
</dbReference>
<dbReference type="PANTHER" id="PTHR19303">
    <property type="entry name" value="TRANSPOSON"/>
    <property type="match status" value="1"/>
</dbReference>
<dbReference type="AlphaFoldDB" id="A0A498NEH0"/>
<keyword evidence="4" id="KW-1185">Reference proteome</keyword>
<feature type="region of interest" description="Disordered" evidence="1">
    <location>
        <begin position="434"/>
        <end position="554"/>
    </location>
</feature>
<protein>
    <submittedName>
        <fullName evidence="3">Tigger transposable element-derived 6-like protein</fullName>
    </submittedName>
</protein>
<feature type="domain" description="DDE-1" evidence="2">
    <location>
        <begin position="173"/>
        <end position="292"/>
    </location>
</feature>
<feature type="compositionally biased region" description="Pro residues" evidence="1">
    <location>
        <begin position="435"/>
        <end position="472"/>
    </location>
</feature>
<evidence type="ECO:0000256" key="1">
    <source>
        <dbReference type="SAM" id="MobiDB-lite"/>
    </source>
</evidence>
<evidence type="ECO:0000259" key="2">
    <source>
        <dbReference type="Pfam" id="PF03184"/>
    </source>
</evidence>
<accession>A0A498NEH0</accession>
<evidence type="ECO:0000313" key="3">
    <source>
        <dbReference type="EMBL" id="RXN30286.1"/>
    </source>
</evidence>
<evidence type="ECO:0000313" key="4">
    <source>
        <dbReference type="Proteomes" id="UP000290572"/>
    </source>
</evidence>
<dbReference type="GO" id="GO:0005634">
    <property type="term" value="C:nucleus"/>
    <property type="evidence" value="ECO:0007669"/>
    <property type="project" value="TreeGrafter"/>
</dbReference>
<reference evidence="3 4" key="1">
    <citation type="submission" date="2018-03" db="EMBL/GenBank/DDBJ databases">
        <title>Draft genome sequence of Rohu Carp (Labeo rohita).</title>
        <authorList>
            <person name="Das P."/>
            <person name="Kushwaha B."/>
            <person name="Joshi C.G."/>
            <person name="Kumar D."/>
            <person name="Nagpure N.S."/>
            <person name="Sahoo L."/>
            <person name="Das S.P."/>
            <person name="Bit A."/>
            <person name="Patnaik S."/>
            <person name="Meher P.K."/>
            <person name="Jayasankar P."/>
            <person name="Koringa P.G."/>
            <person name="Patel N.V."/>
            <person name="Hinsu A.T."/>
            <person name="Kumar R."/>
            <person name="Pandey M."/>
            <person name="Agarwal S."/>
            <person name="Srivastava S."/>
            <person name="Singh M."/>
            <person name="Iquebal M.A."/>
            <person name="Jaiswal S."/>
            <person name="Angadi U.B."/>
            <person name="Kumar N."/>
            <person name="Raza M."/>
            <person name="Shah T.M."/>
            <person name="Rai A."/>
            <person name="Jena J.K."/>
        </authorList>
    </citation>
    <scope>NUCLEOTIDE SEQUENCE [LARGE SCALE GENOMIC DNA]</scope>
    <source>
        <strain evidence="3">DASCIFA01</strain>
        <tissue evidence="3">Testis</tissue>
    </source>
</reference>
<dbReference type="PANTHER" id="PTHR19303:SF71">
    <property type="entry name" value="ZINC FINGER PHD-TYPE DOMAIN-CONTAINING PROTEIN"/>
    <property type="match status" value="1"/>
</dbReference>
<comment type="caution">
    <text evidence="3">The sequence shown here is derived from an EMBL/GenBank/DDBJ whole genome shotgun (WGS) entry which is preliminary data.</text>
</comment>